<keyword evidence="3" id="KW-0238">DNA-binding</keyword>
<comment type="caution">
    <text evidence="6">The sequence shown here is derived from an EMBL/GenBank/DDBJ whole genome shotgun (WGS) entry which is preliminary data.</text>
</comment>
<protein>
    <submittedName>
        <fullName evidence="6">LysR family transcriptional regulator</fullName>
    </submittedName>
</protein>
<dbReference type="Proteomes" id="UP001501196">
    <property type="component" value="Unassembled WGS sequence"/>
</dbReference>
<dbReference type="InterPro" id="IPR005119">
    <property type="entry name" value="LysR_subst-bd"/>
</dbReference>
<dbReference type="InterPro" id="IPR036388">
    <property type="entry name" value="WH-like_DNA-bd_sf"/>
</dbReference>
<dbReference type="Gene3D" id="3.40.190.10">
    <property type="entry name" value="Periplasmic binding protein-like II"/>
    <property type="match status" value="2"/>
</dbReference>
<dbReference type="InterPro" id="IPR036390">
    <property type="entry name" value="WH_DNA-bd_sf"/>
</dbReference>
<keyword evidence="7" id="KW-1185">Reference proteome</keyword>
<comment type="similarity">
    <text evidence="1">Belongs to the LysR transcriptional regulatory family.</text>
</comment>
<evidence type="ECO:0000259" key="5">
    <source>
        <dbReference type="PROSITE" id="PS50931"/>
    </source>
</evidence>
<dbReference type="PANTHER" id="PTHR30346">
    <property type="entry name" value="TRANSCRIPTIONAL DUAL REGULATOR HCAR-RELATED"/>
    <property type="match status" value="1"/>
</dbReference>
<name>A0ABN2UJZ2_9MICO</name>
<dbReference type="PROSITE" id="PS50931">
    <property type="entry name" value="HTH_LYSR"/>
    <property type="match status" value="1"/>
</dbReference>
<dbReference type="Gene3D" id="1.10.10.10">
    <property type="entry name" value="Winged helix-like DNA-binding domain superfamily/Winged helix DNA-binding domain"/>
    <property type="match status" value="1"/>
</dbReference>
<dbReference type="Pfam" id="PF03466">
    <property type="entry name" value="LysR_substrate"/>
    <property type="match status" value="1"/>
</dbReference>
<organism evidence="6 7">
    <name type="scientific">Agromyces tropicus</name>
    <dbReference type="NCBI Taxonomy" id="555371"/>
    <lineage>
        <taxon>Bacteria</taxon>
        <taxon>Bacillati</taxon>
        <taxon>Actinomycetota</taxon>
        <taxon>Actinomycetes</taxon>
        <taxon>Micrococcales</taxon>
        <taxon>Microbacteriaceae</taxon>
        <taxon>Agromyces</taxon>
    </lineage>
</organism>
<sequence length="305" mass="31792">MIDPQGLRALVGVAQHGSVAAAASALGYTPSAVSQQVKRLEGELGAALLERRGRGVLLTERGRVVATEGRALLDAMAQLVAGGADAASGALAPVRVASFSTATRGLVGPAMHDLRAAGVTELSVSSVDPFEAVVLVDRGDVDLAIVHDWNSVPLVVPDGLVREPICRDEADVVLWASHPLADRDALDRHDLVDEAWSSTPRGAICHEALLRLFTDLGRVPRIVAEDPDFASLVELARQQVAICLVPRLGRGALPDGTVAIPLADRSQVRQVSAVSRAARSESAAIRAVVDGLRRVAPNAAGAEVA</sequence>
<feature type="domain" description="HTH lysR-type" evidence="5">
    <location>
        <begin position="2"/>
        <end position="59"/>
    </location>
</feature>
<evidence type="ECO:0000256" key="2">
    <source>
        <dbReference type="ARBA" id="ARBA00023015"/>
    </source>
</evidence>
<dbReference type="RefSeq" id="WP_344373711.1">
    <property type="nucleotide sequence ID" value="NZ_BAAAPW010000003.1"/>
</dbReference>
<gene>
    <name evidence="6" type="ORF">GCM10009819_23160</name>
</gene>
<proteinExistence type="inferred from homology"/>
<dbReference type="SUPFAM" id="SSF46785">
    <property type="entry name" value="Winged helix' DNA-binding domain"/>
    <property type="match status" value="1"/>
</dbReference>
<evidence type="ECO:0000256" key="4">
    <source>
        <dbReference type="ARBA" id="ARBA00023163"/>
    </source>
</evidence>
<evidence type="ECO:0000313" key="6">
    <source>
        <dbReference type="EMBL" id="GAA2037840.1"/>
    </source>
</evidence>
<dbReference type="InterPro" id="IPR000847">
    <property type="entry name" value="LysR_HTH_N"/>
</dbReference>
<dbReference type="EMBL" id="BAAAPW010000003">
    <property type="protein sequence ID" value="GAA2037840.1"/>
    <property type="molecule type" value="Genomic_DNA"/>
</dbReference>
<evidence type="ECO:0000313" key="7">
    <source>
        <dbReference type="Proteomes" id="UP001501196"/>
    </source>
</evidence>
<evidence type="ECO:0000256" key="3">
    <source>
        <dbReference type="ARBA" id="ARBA00023125"/>
    </source>
</evidence>
<dbReference type="PANTHER" id="PTHR30346:SF29">
    <property type="entry name" value="LYSR SUBSTRATE-BINDING"/>
    <property type="match status" value="1"/>
</dbReference>
<dbReference type="SUPFAM" id="SSF53850">
    <property type="entry name" value="Periplasmic binding protein-like II"/>
    <property type="match status" value="1"/>
</dbReference>
<accession>A0ABN2UJZ2</accession>
<keyword evidence="2" id="KW-0805">Transcription regulation</keyword>
<dbReference type="Pfam" id="PF00126">
    <property type="entry name" value="HTH_1"/>
    <property type="match status" value="1"/>
</dbReference>
<keyword evidence="4" id="KW-0804">Transcription</keyword>
<evidence type="ECO:0000256" key="1">
    <source>
        <dbReference type="ARBA" id="ARBA00009437"/>
    </source>
</evidence>
<reference evidence="6 7" key="1">
    <citation type="journal article" date="2019" name="Int. J. Syst. Evol. Microbiol.">
        <title>The Global Catalogue of Microorganisms (GCM) 10K type strain sequencing project: providing services to taxonomists for standard genome sequencing and annotation.</title>
        <authorList>
            <consortium name="The Broad Institute Genomics Platform"/>
            <consortium name="The Broad Institute Genome Sequencing Center for Infectious Disease"/>
            <person name="Wu L."/>
            <person name="Ma J."/>
        </authorList>
    </citation>
    <scope>NUCLEOTIDE SEQUENCE [LARGE SCALE GENOMIC DNA]</scope>
    <source>
        <strain evidence="6 7">JCM 15672</strain>
    </source>
</reference>